<name>A0ABM1N8L1_NICVS</name>
<dbReference type="GeneID" id="108567300"/>
<organism evidence="2 3">
    <name type="scientific">Nicrophorus vespilloides</name>
    <name type="common">Boreal carrion beetle</name>
    <dbReference type="NCBI Taxonomy" id="110193"/>
    <lineage>
        <taxon>Eukaryota</taxon>
        <taxon>Metazoa</taxon>
        <taxon>Ecdysozoa</taxon>
        <taxon>Arthropoda</taxon>
        <taxon>Hexapoda</taxon>
        <taxon>Insecta</taxon>
        <taxon>Pterygota</taxon>
        <taxon>Neoptera</taxon>
        <taxon>Endopterygota</taxon>
        <taxon>Coleoptera</taxon>
        <taxon>Polyphaga</taxon>
        <taxon>Staphyliniformia</taxon>
        <taxon>Silphidae</taxon>
        <taxon>Nicrophorinae</taxon>
        <taxon>Nicrophorus</taxon>
    </lineage>
</organism>
<reference evidence="3" key="1">
    <citation type="submission" date="2025-08" db="UniProtKB">
        <authorList>
            <consortium name="RefSeq"/>
        </authorList>
    </citation>
    <scope>IDENTIFICATION</scope>
    <source>
        <tissue evidence="3">Whole Larva</tissue>
    </source>
</reference>
<sequence length="150" mass="17159">MFKQIFVVLAICATFGFAELEQVFDRQGQEFYLIPAEEYNLVRHRRRAERIPTDHNIRGKLYGRDDPNYGEVYGGRATYTHRPSDSQFSVGGERRQRGGSKIDAKGQYNFFETNDGRGTIGIGGQVSRTNDGRGHHRTDYGALLEGEYRF</sequence>
<feature type="chain" id="PRO_5045311876" evidence="1">
    <location>
        <begin position="21"/>
        <end position="150"/>
    </location>
</feature>
<gene>
    <name evidence="3" type="primary">LOC108567300</name>
</gene>
<feature type="signal peptide" evidence="1">
    <location>
        <begin position="1"/>
        <end position="20"/>
    </location>
</feature>
<keyword evidence="2" id="KW-1185">Reference proteome</keyword>
<dbReference type="RefSeq" id="XP_017783161.1">
    <property type="nucleotide sequence ID" value="XM_017927672.1"/>
</dbReference>
<evidence type="ECO:0000313" key="2">
    <source>
        <dbReference type="Proteomes" id="UP000695000"/>
    </source>
</evidence>
<accession>A0ABM1N8L1</accession>
<evidence type="ECO:0000256" key="1">
    <source>
        <dbReference type="SAM" id="SignalP"/>
    </source>
</evidence>
<dbReference type="Proteomes" id="UP000695000">
    <property type="component" value="Unplaced"/>
</dbReference>
<protein>
    <submittedName>
        <fullName evidence="3">Uncharacterized protein LOC108567300</fullName>
    </submittedName>
</protein>
<keyword evidence="1" id="KW-0732">Signal</keyword>
<evidence type="ECO:0000313" key="3">
    <source>
        <dbReference type="RefSeq" id="XP_017783161.1"/>
    </source>
</evidence>
<proteinExistence type="predicted"/>